<comment type="caution">
    <text evidence="2">The sequence shown here is derived from an EMBL/GenBank/DDBJ whole genome shotgun (WGS) entry which is preliminary data.</text>
</comment>
<evidence type="ECO:0000313" key="3">
    <source>
        <dbReference type="Proteomes" id="UP000019241"/>
    </source>
</evidence>
<dbReference type="EMBL" id="AODM01000060">
    <property type="protein sequence ID" value="EUJ48362.1"/>
    <property type="molecule type" value="Genomic_DNA"/>
</dbReference>
<gene>
    <name evidence="2" type="ORF">MCOL2_17367</name>
</gene>
<dbReference type="RefSeq" id="WP_036064757.1">
    <property type="nucleotide sequence ID" value="NZ_AODM01000060.1"/>
</dbReference>
<feature type="signal peptide" evidence="1">
    <location>
        <begin position="1"/>
        <end position="21"/>
    </location>
</feature>
<organism evidence="2 3">
    <name type="scientific">Listeria fleischmannii FSL S10-1203</name>
    <dbReference type="NCBI Taxonomy" id="1265822"/>
    <lineage>
        <taxon>Bacteria</taxon>
        <taxon>Bacillati</taxon>
        <taxon>Bacillota</taxon>
        <taxon>Bacilli</taxon>
        <taxon>Bacillales</taxon>
        <taxon>Listeriaceae</taxon>
        <taxon>Listeria</taxon>
    </lineage>
</organism>
<keyword evidence="2" id="KW-0449">Lipoprotein</keyword>
<dbReference type="Proteomes" id="UP000019241">
    <property type="component" value="Unassembled WGS sequence"/>
</dbReference>
<evidence type="ECO:0000256" key="1">
    <source>
        <dbReference type="SAM" id="SignalP"/>
    </source>
</evidence>
<evidence type="ECO:0000313" key="2">
    <source>
        <dbReference type="EMBL" id="EUJ48362.1"/>
    </source>
</evidence>
<protein>
    <submittedName>
        <fullName evidence="2">Lipoprotein</fullName>
    </submittedName>
</protein>
<sequence>MQKRILGVVLLFFFLSLSGCSTPKSDFTTALRKLSTNETYTLDAKLSINQASTKYEKLLDVDYLDTTKLNLKLSKDNENDISHLQTNIAWHGQSIDFENIQDNQNGLIYLPVNSLYRFAQDSEGFLSERAKQVYTTALNQNEQLKGKYIDVYSALQNISNQPINHENVQMQAEQIKLLEEKSSITLYEFMNNLDDTRFKTKPDGTFEISIHKDDLVQLNDELLKAWNKNDAIISLLSDKNQVSTSRAKEIWRGYQNETRRYFKELEKDEHRHLDILMTLTPDEEMGIRKLNLDTIYKDDVAQDAFDVNLELNWSPYKKVTELPQKDDIVTKKELDKMISDGLKTYLAEQKKNKPKPRN</sequence>
<accession>W7DG48</accession>
<reference evidence="2 3" key="1">
    <citation type="submission" date="2012-12" db="EMBL/GenBank/DDBJ databases">
        <title>Novel taxa of Listeriaceae from agricultural environments in the United States.</title>
        <authorList>
            <person name="den Bakker H.C."/>
            <person name="Allred A."/>
            <person name="Warchocki S."/>
            <person name="Wright E.M."/>
            <person name="Burrell A."/>
            <person name="Nightingale K.K."/>
            <person name="Kephart D."/>
            <person name="Wiedmann M."/>
        </authorList>
    </citation>
    <scope>NUCLEOTIDE SEQUENCE [LARGE SCALE GENOMIC DNA]</scope>
    <source>
        <strain evidence="2 3">FSL S10-1203</strain>
    </source>
</reference>
<keyword evidence="1" id="KW-0732">Signal</keyword>
<dbReference type="PATRIC" id="fig|1265822.4.peg.3527"/>
<name>W7DG48_9LIST</name>
<dbReference type="PROSITE" id="PS51257">
    <property type="entry name" value="PROKAR_LIPOPROTEIN"/>
    <property type="match status" value="1"/>
</dbReference>
<proteinExistence type="predicted"/>
<dbReference type="AlphaFoldDB" id="W7DG48"/>
<feature type="chain" id="PRO_5039132612" evidence="1">
    <location>
        <begin position="22"/>
        <end position="358"/>
    </location>
</feature>